<evidence type="ECO:0000256" key="4">
    <source>
        <dbReference type="ARBA" id="ARBA00009461"/>
    </source>
</evidence>
<dbReference type="RefSeq" id="XP_033402570.1">
    <property type="nucleotide sequence ID" value="XM_033539706.1"/>
</dbReference>
<dbReference type="GO" id="GO:0005634">
    <property type="term" value="C:nucleus"/>
    <property type="evidence" value="ECO:0007669"/>
    <property type="project" value="UniProtKB-SubCell"/>
</dbReference>
<dbReference type="PANTHER" id="PTHR41391:SF1">
    <property type="entry name" value="RESTRICTION OF TELOMERE CAPPING PROTEIN 4"/>
    <property type="match status" value="1"/>
</dbReference>
<dbReference type="Proteomes" id="UP000799438">
    <property type="component" value="Unassembled WGS sequence"/>
</dbReference>
<gene>
    <name evidence="9" type="ORF">K452DRAFT_283062</name>
</gene>
<dbReference type="SMART" id="SM01312">
    <property type="entry name" value="RTC4"/>
    <property type="match status" value="1"/>
</dbReference>
<evidence type="ECO:0000256" key="3">
    <source>
        <dbReference type="ARBA" id="ARBA00004496"/>
    </source>
</evidence>
<keyword evidence="6" id="KW-0963">Cytoplasm</keyword>
<dbReference type="Pfam" id="PF14474">
    <property type="entry name" value="RTC4"/>
    <property type="match status" value="1"/>
</dbReference>
<sequence length="95" mass="10637">MMDWIAGKVTDEIHEVAGSDPLIGYKTVSGFIQEVLVPELATMLIAEDMDVQEARAREILGESEEIGDLVNQAKEERVEIEKKTVKDDDDDDDED</sequence>
<dbReference type="AlphaFoldDB" id="A0A6A6BVY4"/>
<reference evidence="9" key="1">
    <citation type="journal article" date="2020" name="Stud. Mycol.">
        <title>101 Dothideomycetes genomes: a test case for predicting lifestyles and emergence of pathogens.</title>
        <authorList>
            <person name="Haridas S."/>
            <person name="Albert R."/>
            <person name="Binder M."/>
            <person name="Bloem J."/>
            <person name="Labutti K."/>
            <person name="Salamov A."/>
            <person name="Andreopoulos B."/>
            <person name="Baker S."/>
            <person name="Barry K."/>
            <person name="Bills G."/>
            <person name="Bluhm B."/>
            <person name="Cannon C."/>
            <person name="Castanera R."/>
            <person name="Culley D."/>
            <person name="Daum C."/>
            <person name="Ezra D."/>
            <person name="Gonzalez J."/>
            <person name="Henrissat B."/>
            <person name="Kuo A."/>
            <person name="Liang C."/>
            <person name="Lipzen A."/>
            <person name="Lutzoni F."/>
            <person name="Magnuson J."/>
            <person name="Mondo S."/>
            <person name="Nolan M."/>
            <person name="Ohm R."/>
            <person name="Pangilinan J."/>
            <person name="Park H.-J."/>
            <person name="Ramirez L."/>
            <person name="Alfaro M."/>
            <person name="Sun H."/>
            <person name="Tritt A."/>
            <person name="Yoshinaga Y."/>
            <person name="Zwiers L.-H."/>
            <person name="Turgeon B."/>
            <person name="Goodwin S."/>
            <person name="Spatafora J."/>
            <person name="Crous P."/>
            <person name="Grigoriev I."/>
        </authorList>
    </citation>
    <scope>NUCLEOTIDE SEQUENCE</scope>
    <source>
        <strain evidence="9">CBS 121167</strain>
    </source>
</reference>
<accession>A0A6A6BVY4</accession>
<comment type="subcellular location">
    <subcellularLocation>
        <location evidence="3">Cytoplasm</location>
    </subcellularLocation>
    <subcellularLocation>
        <location evidence="2">Nucleus</location>
    </subcellularLocation>
</comment>
<evidence type="ECO:0000259" key="8">
    <source>
        <dbReference type="SMART" id="SM01312"/>
    </source>
</evidence>
<evidence type="ECO:0000256" key="2">
    <source>
        <dbReference type="ARBA" id="ARBA00004123"/>
    </source>
</evidence>
<dbReference type="OrthoDB" id="128308at2759"/>
<dbReference type="InterPro" id="IPR028094">
    <property type="entry name" value="RTC4_C"/>
</dbReference>
<dbReference type="PANTHER" id="PTHR41391">
    <property type="entry name" value="RESTRICTION OF TELOMERE CAPPING PROTEIN 4"/>
    <property type="match status" value="1"/>
</dbReference>
<comment type="function">
    <text evidence="1">May be involved in a process influencing telomere capping.</text>
</comment>
<comment type="similarity">
    <text evidence="4">Belongs to the RTC4 family.</text>
</comment>
<feature type="domain" description="Restriction of telomere capping protein 4 C-terminal" evidence="8">
    <location>
        <begin position="4"/>
        <end position="73"/>
    </location>
</feature>
<name>A0A6A6BVY4_9PEZI</name>
<evidence type="ECO:0000256" key="1">
    <source>
        <dbReference type="ARBA" id="ARBA00002738"/>
    </source>
</evidence>
<evidence type="ECO:0000256" key="6">
    <source>
        <dbReference type="ARBA" id="ARBA00022490"/>
    </source>
</evidence>
<dbReference type="EMBL" id="ML995475">
    <property type="protein sequence ID" value="KAF2146861.1"/>
    <property type="molecule type" value="Genomic_DNA"/>
</dbReference>
<evidence type="ECO:0000256" key="7">
    <source>
        <dbReference type="ARBA" id="ARBA00023242"/>
    </source>
</evidence>
<dbReference type="InterPro" id="IPR039024">
    <property type="entry name" value="RTC4"/>
</dbReference>
<dbReference type="GeneID" id="54297202"/>
<dbReference type="GO" id="GO:0005737">
    <property type="term" value="C:cytoplasm"/>
    <property type="evidence" value="ECO:0007669"/>
    <property type="project" value="UniProtKB-SubCell"/>
</dbReference>
<evidence type="ECO:0000313" key="10">
    <source>
        <dbReference type="Proteomes" id="UP000799438"/>
    </source>
</evidence>
<organism evidence="9 10">
    <name type="scientific">Aplosporella prunicola CBS 121167</name>
    <dbReference type="NCBI Taxonomy" id="1176127"/>
    <lineage>
        <taxon>Eukaryota</taxon>
        <taxon>Fungi</taxon>
        <taxon>Dikarya</taxon>
        <taxon>Ascomycota</taxon>
        <taxon>Pezizomycotina</taxon>
        <taxon>Dothideomycetes</taxon>
        <taxon>Dothideomycetes incertae sedis</taxon>
        <taxon>Botryosphaeriales</taxon>
        <taxon>Aplosporellaceae</taxon>
        <taxon>Aplosporella</taxon>
    </lineage>
</organism>
<evidence type="ECO:0000313" key="9">
    <source>
        <dbReference type="EMBL" id="KAF2146861.1"/>
    </source>
</evidence>
<protein>
    <recommendedName>
        <fullName evidence="5">Restriction of telomere capping protein 4</fullName>
    </recommendedName>
</protein>
<proteinExistence type="inferred from homology"/>
<keyword evidence="10" id="KW-1185">Reference proteome</keyword>
<evidence type="ECO:0000256" key="5">
    <source>
        <dbReference type="ARBA" id="ARBA00015162"/>
    </source>
</evidence>
<keyword evidence="7" id="KW-0539">Nucleus</keyword>